<dbReference type="SMART" id="SM00382">
    <property type="entry name" value="AAA"/>
    <property type="match status" value="1"/>
</dbReference>
<evidence type="ECO:0000313" key="11">
    <source>
        <dbReference type="EMBL" id="ORX84272.1"/>
    </source>
</evidence>
<keyword evidence="8" id="KW-0472">Membrane</keyword>
<reference evidence="11 12" key="2">
    <citation type="submission" date="2016-08" db="EMBL/GenBank/DDBJ databases">
        <title>Pervasive Adenine N6-methylation of Active Genes in Fungi.</title>
        <authorList>
            <consortium name="DOE Joint Genome Institute"/>
            <person name="Mondo S.J."/>
            <person name="Dannebaum R.O."/>
            <person name="Kuo R.C."/>
            <person name="Labutti K."/>
            <person name="Haridas S."/>
            <person name="Kuo A."/>
            <person name="Salamov A."/>
            <person name="Ahrendt S.R."/>
            <person name="Lipzen A."/>
            <person name="Sullivan W."/>
            <person name="Andreopoulos W.B."/>
            <person name="Clum A."/>
            <person name="Lindquist E."/>
            <person name="Daum C."/>
            <person name="Ramamoorthy G.K."/>
            <person name="Gryganskyi A."/>
            <person name="Culley D."/>
            <person name="Magnuson J.K."/>
            <person name="James T.Y."/>
            <person name="O'Malley M.A."/>
            <person name="Stajich J.E."/>
            <person name="Spatafora J.W."/>
            <person name="Visel A."/>
            <person name="Grigoriev I.V."/>
        </authorList>
    </citation>
    <scope>NUCLEOTIDE SEQUENCE [LARGE SCALE GENOMIC DNA]</scope>
    <source>
        <strain evidence="11 12">S4</strain>
    </source>
</reference>
<keyword evidence="2" id="KW-0813">Transport</keyword>
<dbReference type="OrthoDB" id="6500128at2759"/>
<dbReference type="PANTHER" id="PTHR43394:SF1">
    <property type="entry name" value="ATP-BINDING CASSETTE SUB-FAMILY B MEMBER 10, MITOCHONDRIAL"/>
    <property type="match status" value="1"/>
</dbReference>
<evidence type="ECO:0000256" key="1">
    <source>
        <dbReference type="ARBA" id="ARBA00004651"/>
    </source>
</evidence>
<proteinExistence type="predicted"/>
<name>A0A1Y1XF11_9FUNG</name>
<evidence type="ECO:0000256" key="2">
    <source>
        <dbReference type="ARBA" id="ARBA00022448"/>
    </source>
</evidence>
<dbReference type="InterPro" id="IPR039421">
    <property type="entry name" value="Type_1_exporter"/>
</dbReference>
<dbReference type="InterPro" id="IPR003593">
    <property type="entry name" value="AAA+_ATPase"/>
</dbReference>
<keyword evidence="7" id="KW-1133">Transmembrane helix</keyword>
<reference evidence="11 12" key="1">
    <citation type="submission" date="2016-08" db="EMBL/GenBank/DDBJ databases">
        <title>A Parts List for Fungal Cellulosomes Revealed by Comparative Genomics.</title>
        <authorList>
            <consortium name="DOE Joint Genome Institute"/>
            <person name="Haitjema C.H."/>
            <person name="Gilmore S.P."/>
            <person name="Henske J.K."/>
            <person name="Solomon K.V."/>
            <person name="De Groot R."/>
            <person name="Kuo A."/>
            <person name="Mondo S.J."/>
            <person name="Salamov A.A."/>
            <person name="Labutti K."/>
            <person name="Zhao Z."/>
            <person name="Chiniquy J."/>
            <person name="Barry K."/>
            <person name="Brewer H.M."/>
            <person name="Purvine S.O."/>
            <person name="Wright A.T."/>
            <person name="Boxma B."/>
            <person name="Van Alen T."/>
            <person name="Hackstein J.H."/>
            <person name="Baker S.E."/>
            <person name="Grigoriev I.V."/>
            <person name="O'Malley M.A."/>
        </authorList>
    </citation>
    <scope>NUCLEOTIDE SEQUENCE [LARGE SCALE GENOMIC DNA]</scope>
    <source>
        <strain evidence="11 12">S4</strain>
    </source>
</reference>
<evidence type="ECO:0000256" key="3">
    <source>
        <dbReference type="ARBA" id="ARBA00022475"/>
    </source>
</evidence>
<protein>
    <submittedName>
        <fullName evidence="11">p-loop containing nucleoside triphosphate hydrolase protein</fullName>
    </submittedName>
</protein>
<gene>
    <name evidence="11" type="ORF">BCR32DRAFT_201023</name>
</gene>
<dbReference type="EMBL" id="MCFG01000055">
    <property type="protein sequence ID" value="ORX84272.1"/>
    <property type="molecule type" value="Genomic_DNA"/>
</dbReference>
<keyword evidence="4" id="KW-0812">Transmembrane</keyword>
<evidence type="ECO:0000256" key="4">
    <source>
        <dbReference type="ARBA" id="ARBA00022692"/>
    </source>
</evidence>
<dbReference type="InterPro" id="IPR036640">
    <property type="entry name" value="ABC1_TM_sf"/>
</dbReference>
<keyword evidence="3" id="KW-1003">Cell membrane</keyword>
<keyword evidence="12" id="KW-1185">Reference proteome</keyword>
<dbReference type="InterPro" id="IPR027417">
    <property type="entry name" value="P-loop_NTPase"/>
</dbReference>
<dbReference type="FunFam" id="3.40.50.300:FF:000854">
    <property type="entry name" value="Multidrug ABC transporter ATP-binding protein"/>
    <property type="match status" value="1"/>
</dbReference>
<dbReference type="GO" id="GO:0016887">
    <property type="term" value="F:ATP hydrolysis activity"/>
    <property type="evidence" value="ECO:0007669"/>
    <property type="project" value="InterPro"/>
</dbReference>
<dbReference type="Proteomes" id="UP000193944">
    <property type="component" value="Unassembled WGS sequence"/>
</dbReference>
<dbReference type="PROSITE" id="PS50893">
    <property type="entry name" value="ABC_TRANSPORTER_2"/>
    <property type="match status" value="1"/>
</dbReference>
<dbReference type="PANTHER" id="PTHR43394">
    <property type="entry name" value="ATP-DEPENDENT PERMEASE MDL1, MITOCHONDRIAL"/>
    <property type="match status" value="1"/>
</dbReference>
<sequence length="301" mass="34126">MLDIPEKTRNDNEVHNILEYKYKHNNTGSNSNSNSNSNSSSYSSSNDSNNNNNNNKIEQQIPSIEFKNVSFSYKEGEPSILKNINFTIPTHSIVALVGKSGCGKSTIASLIMGEHNNYEGEIFIEGINRKNISEKSCMQYITRISHDNFLFAGTLWDNLYMGFQKEVRRTIDITTQEGRDKLTEKMIQALREVRIYNFVLASGGLYMKIEPNASNLSGGQRQRIALARAILHDSEIYIFDEATSNIDVESEKKIMKAIYKLAETKTIIIISHRLANIIKANKIIMMKEGEIMEQGTHDELI</sequence>
<evidence type="ECO:0000256" key="5">
    <source>
        <dbReference type="ARBA" id="ARBA00022741"/>
    </source>
</evidence>
<dbReference type="GO" id="GO:0005886">
    <property type="term" value="C:plasma membrane"/>
    <property type="evidence" value="ECO:0007669"/>
    <property type="project" value="UniProtKB-SubCell"/>
</dbReference>
<evidence type="ECO:0000256" key="6">
    <source>
        <dbReference type="ARBA" id="ARBA00022840"/>
    </source>
</evidence>
<comment type="subcellular location">
    <subcellularLocation>
        <location evidence="1">Cell membrane</location>
        <topology evidence="1">Multi-pass membrane protein</topology>
    </subcellularLocation>
</comment>
<dbReference type="Pfam" id="PF00005">
    <property type="entry name" value="ABC_tran"/>
    <property type="match status" value="1"/>
</dbReference>
<evidence type="ECO:0000256" key="8">
    <source>
        <dbReference type="ARBA" id="ARBA00023136"/>
    </source>
</evidence>
<evidence type="ECO:0000259" key="10">
    <source>
        <dbReference type="PROSITE" id="PS50893"/>
    </source>
</evidence>
<comment type="caution">
    <text evidence="11">The sequence shown here is derived from an EMBL/GenBank/DDBJ whole genome shotgun (WGS) entry which is preliminary data.</text>
</comment>
<keyword evidence="5" id="KW-0547">Nucleotide-binding</keyword>
<dbReference type="SUPFAM" id="SSF52540">
    <property type="entry name" value="P-loop containing nucleoside triphosphate hydrolases"/>
    <property type="match status" value="1"/>
</dbReference>
<dbReference type="STRING" id="1754192.A0A1Y1XF11"/>
<organism evidence="11 12">
    <name type="scientific">Anaeromyces robustus</name>
    <dbReference type="NCBI Taxonomy" id="1754192"/>
    <lineage>
        <taxon>Eukaryota</taxon>
        <taxon>Fungi</taxon>
        <taxon>Fungi incertae sedis</taxon>
        <taxon>Chytridiomycota</taxon>
        <taxon>Chytridiomycota incertae sedis</taxon>
        <taxon>Neocallimastigomycetes</taxon>
        <taxon>Neocallimastigales</taxon>
        <taxon>Neocallimastigaceae</taxon>
        <taxon>Anaeromyces</taxon>
    </lineage>
</organism>
<feature type="non-terminal residue" evidence="11">
    <location>
        <position position="301"/>
    </location>
</feature>
<dbReference type="Gene3D" id="3.40.50.300">
    <property type="entry name" value="P-loop containing nucleotide triphosphate hydrolases"/>
    <property type="match status" value="1"/>
</dbReference>
<feature type="compositionally biased region" description="Low complexity" evidence="9">
    <location>
        <begin position="25"/>
        <end position="55"/>
    </location>
</feature>
<evidence type="ECO:0000256" key="7">
    <source>
        <dbReference type="ARBA" id="ARBA00022989"/>
    </source>
</evidence>
<dbReference type="Gene3D" id="1.20.1560.10">
    <property type="entry name" value="ABC transporter type 1, transmembrane domain"/>
    <property type="match status" value="1"/>
</dbReference>
<feature type="region of interest" description="Disordered" evidence="9">
    <location>
        <begin position="23"/>
        <end position="59"/>
    </location>
</feature>
<evidence type="ECO:0000256" key="9">
    <source>
        <dbReference type="SAM" id="MobiDB-lite"/>
    </source>
</evidence>
<feature type="domain" description="ABC transporter" evidence="10">
    <location>
        <begin position="64"/>
        <end position="301"/>
    </location>
</feature>
<evidence type="ECO:0000313" key="12">
    <source>
        <dbReference type="Proteomes" id="UP000193944"/>
    </source>
</evidence>
<dbReference type="GO" id="GO:0005524">
    <property type="term" value="F:ATP binding"/>
    <property type="evidence" value="ECO:0007669"/>
    <property type="project" value="UniProtKB-KW"/>
</dbReference>
<dbReference type="InterPro" id="IPR017871">
    <property type="entry name" value="ABC_transporter-like_CS"/>
</dbReference>
<dbReference type="InterPro" id="IPR003439">
    <property type="entry name" value="ABC_transporter-like_ATP-bd"/>
</dbReference>
<dbReference type="AlphaFoldDB" id="A0A1Y1XF11"/>
<keyword evidence="11" id="KW-0378">Hydrolase</keyword>
<keyword evidence="6" id="KW-0067">ATP-binding</keyword>
<dbReference type="GO" id="GO:0015421">
    <property type="term" value="F:ABC-type oligopeptide transporter activity"/>
    <property type="evidence" value="ECO:0007669"/>
    <property type="project" value="TreeGrafter"/>
</dbReference>
<dbReference type="PROSITE" id="PS00211">
    <property type="entry name" value="ABC_TRANSPORTER_1"/>
    <property type="match status" value="1"/>
</dbReference>
<accession>A0A1Y1XF11</accession>